<proteinExistence type="predicted"/>
<organism evidence="2 3">
    <name type="scientific">Acanthamoeba castellanii medusavirus J1</name>
    <dbReference type="NCBI Taxonomy" id="3114988"/>
    <lineage>
        <taxon>Viruses</taxon>
        <taxon>Varidnaviria</taxon>
        <taxon>Bamfordvirae</taxon>
        <taxon>Nucleocytoviricota</taxon>
        <taxon>Megaviricetes</taxon>
        <taxon>Mamonoviridae</taxon>
        <taxon>Medusavirus</taxon>
        <taxon>Medusavirus medusae</taxon>
    </lineage>
</organism>
<evidence type="ECO:0000313" key="3">
    <source>
        <dbReference type="Proteomes" id="UP001161669"/>
    </source>
</evidence>
<feature type="compositionally biased region" description="Basic residues" evidence="1">
    <location>
        <begin position="38"/>
        <end position="49"/>
    </location>
</feature>
<evidence type="ECO:0000256" key="1">
    <source>
        <dbReference type="SAM" id="MobiDB-lite"/>
    </source>
</evidence>
<feature type="compositionally biased region" description="Polar residues" evidence="1">
    <location>
        <begin position="75"/>
        <end position="86"/>
    </location>
</feature>
<accession>A0A3T1CWS6</accession>
<evidence type="ECO:0000313" key="2">
    <source>
        <dbReference type="EMBL" id="BBI30283.1"/>
    </source>
</evidence>
<name>A0A3T1CWS6_9VIRU</name>
<dbReference type="KEGG" id="vg:80540635"/>
<reference evidence="3" key="1">
    <citation type="journal article" date="2019" name="J. Virol.">
        <title>Medusavirus, a novel large DNA virus discovered from hot spring water.</title>
        <authorList>
            <person name="Yoshikawa G."/>
            <person name="Blanc-Mathieu R."/>
            <person name="Song C."/>
            <person name="Kayama Y."/>
            <person name="Mochizuki T."/>
            <person name="Murata K."/>
            <person name="Ogata H."/>
            <person name="Takemura M."/>
        </authorList>
    </citation>
    <scope>NUCLEOTIDE SEQUENCE [LARGE SCALE GENOMIC DNA]</scope>
</reference>
<feature type="region of interest" description="Disordered" evidence="1">
    <location>
        <begin position="38"/>
        <end position="86"/>
    </location>
</feature>
<dbReference type="EMBL" id="AP018495">
    <property type="protein sequence ID" value="BBI30283.1"/>
    <property type="molecule type" value="Genomic_DNA"/>
</dbReference>
<protein>
    <submittedName>
        <fullName evidence="2">Uncharacterized protein</fullName>
    </submittedName>
</protein>
<keyword evidence="3" id="KW-1185">Reference proteome</keyword>
<sequence length="110" mass="12731">MSNTLGFQLAMGDAISVSQINKMLQDLAVKDKLRKRARKMERRAKRNRRLVREMEKQRTPAATSISDDDGMPGDTCSSPDPDTTNEQARLYDMEYIMELYWQCPVKTQEQ</sequence>
<dbReference type="Proteomes" id="UP001161669">
    <property type="component" value="Segment"/>
</dbReference>